<dbReference type="CDD" id="cd06342">
    <property type="entry name" value="PBP1_ABC_LIVBP-like"/>
    <property type="match status" value="1"/>
</dbReference>
<reference evidence="7 8" key="1">
    <citation type="submission" date="2018-09" db="EMBL/GenBank/DDBJ databases">
        <title>YIM 75507 draft genome.</title>
        <authorList>
            <person name="Tang S."/>
            <person name="Feng Y."/>
        </authorList>
    </citation>
    <scope>NUCLEOTIDE SEQUENCE [LARGE SCALE GENOMIC DNA]</scope>
    <source>
        <strain evidence="7 8">YIM 75507</strain>
    </source>
</reference>
<keyword evidence="2" id="KW-0813">Transport</keyword>
<dbReference type="OrthoDB" id="7337537at2"/>
<evidence type="ECO:0000256" key="4">
    <source>
        <dbReference type="ARBA" id="ARBA00022970"/>
    </source>
</evidence>
<keyword evidence="3" id="KW-0732">Signal</keyword>
<keyword evidence="8" id="KW-1185">Reference proteome</keyword>
<accession>A0A3A4BAZ8</accession>
<dbReference type="Pfam" id="PF13458">
    <property type="entry name" value="Peripla_BP_6"/>
    <property type="match status" value="1"/>
</dbReference>
<gene>
    <name evidence="7" type="ORF">D5H75_04990</name>
</gene>
<dbReference type="Gene3D" id="3.40.50.2300">
    <property type="match status" value="2"/>
</dbReference>
<evidence type="ECO:0000313" key="7">
    <source>
        <dbReference type="EMBL" id="RJL36109.1"/>
    </source>
</evidence>
<feature type="region of interest" description="Disordered" evidence="5">
    <location>
        <begin position="1"/>
        <end position="27"/>
    </location>
</feature>
<dbReference type="AlphaFoldDB" id="A0A3A4BAZ8"/>
<protein>
    <submittedName>
        <fullName evidence="7">Branched-chain amino acid ABC transporter substrate-binding protein</fullName>
    </submittedName>
</protein>
<evidence type="ECO:0000256" key="5">
    <source>
        <dbReference type="SAM" id="MobiDB-lite"/>
    </source>
</evidence>
<name>A0A3A4BAZ8_9ACTN</name>
<dbReference type="InterPro" id="IPR028081">
    <property type="entry name" value="Leu-bd"/>
</dbReference>
<evidence type="ECO:0000256" key="3">
    <source>
        <dbReference type="ARBA" id="ARBA00022729"/>
    </source>
</evidence>
<dbReference type="InterPro" id="IPR000709">
    <property type="entry name" value="Leu_Ile_Val-bd"/>
</dbReference>
<evidence type="ECO:0000313" key="8">
    <source>
        <dbReference type="Proteomes" id="UP000265768"/>
    </source>
</evidence>
<comment type="caution">
    <text evidence="7">The sequence shown here is derived from an EMBL/GenBank/DDBJ whole genome shotgun (WGS) entry which is preliminary data.</text>
</comment>
<evidence type="ECO:0000259" key="6">
    <source>
        <dbReference type="Pfam" id="PF13458"/>
    </source>
</evidence>
<dbReference type="PANTHER" id="PTHR47151:SF2">
    <property type="entry name" value="AMINO ACID BINDING PROTEIN"/>
    <property type="match status" value="1"/>
</dbReference>
<evidence type="ECO:0000256" key="2">
    <source>
        <dbReference type="ARBA" id="ARBA00022448"/>
    </source>
</evidence>
<keyword evidence="4" id="KW-0029">Amino-acid transport</keyword>
<dbReference type="InterPro" id="IPR028082">
    <property type="entry name" value="Peripla_BP_I"/>
</dbReference>
<evidence type="ECO:0000256" key="1">
    <source>
        <dbReference type="ARBA" id="ARBA00010062"/>
    </source>
</evidence>
<sequence length="413" mass="42786">MSEFPASANPANANPVNRSPVTGPGRRPRRLLPLAALTVAAGLALSGCGQGLLDKGGKAEDKSSPIVLGMLVPRSGGEAAIGPYMTNAAQLAVDEINAKGGVLGRKLELRPEDDACDPKTATAAANKLVSSGVHVSVGGYCSGATLPTLPVFGKANVPMIIPAANSQELVDQRQKHVFLINGTGTQQTDAAVAFMTKKGAKNVAVMHDNTSYSKDIAVQTGKDLAEPGGPEQAILEAVTAKESDYGANVTNVMAKKPDFIYWTGYFQEGGLLIRQFRQAGYKGPIMVADGSVSPKLIEIAGKADAEGVYATMTQTPDTLQGADAWKTAYKSKFGSDPGPYSNQSYDAVRLAAEAIGKAGGTDGAKVIAALEAIDGFQMFSGPLKFTPEHTLTKGGFQILSVKGGAFALEDALA</sequence>
<organism evidence="7 8">
    <name type="scientific">Bailinhaonella thermotolerans</name>
    <dbReference type="NCBI Taxonomy" id="1070861"/>
    <lineage>
        <taxon>Bacteria</taxon>
        <taxon>Bacillati</taxon>
        <taxon>Actinomycetota</taxon>
        <taxon>Actinomycetes</taxon>
        <taxon>Streptosporangiales</taxon>
        <taxon>Streptosporangiaceae</taxon>
        <taxon>Bailinhaonella</taxon>
    </lineage>
</organism>
<dbReference type="SUPFAM" id="SSF53822">
    <property type="entry name" value="Periplasmic binding protein-like I"/>
    <property type="match status" value="1"/>
</dbReference>
<comment type="similarity">
    <text evidence="1">Belongs to the leucine-binding protein family.</text>
</comment>
<dbReference type="EMBL" id="QZEY01000001">
    <property type="protein sequence ID" value="RJL36109.1"/>
    <property type="molecule type" value="Genomic_DNA"/>
</dbReference>
<dbReference type="RefSeq" id="WP_119925083.1">
    <property type="nucleotide sequence ID" value="NZ_QZEY01000001.1"/>
</dbReference>
<dbReference type="GO" id="GO:0006865">
    <property type="term" value="P:amino acid transport"/>
    <property type="evidence" value="ECO:0007669"/>
    <property type="project" value="UniProtKB-KW"/>
</dbReference>
<dbReference type="Proteomes" id="UP000265768">
    <property type="component" value="Unassembled WGS sequence"/>
</dbReference>
<proteinExistence type="inferred from homology"/>
<feature type="domain" description="Leucine-binding protein" evidence="6">
    <location>
        <begin position="65"/>
        <end position="404"/>
    </location>
</feature>
<dbReference type="PANTHER" id="PTHR47151">
    <property type="entry name" value="LEU/ILE/VAL-BINDING ABC TRANSPORTER SUBUNIT"/>
    <property type="match status" value="1"/>
</dbReference>
<dbReference type="PRINTS" id="PR00337">
    <property type="entry name" value="LEUILEVALBP"/>
</dbReference>